<dbReference type="OrthoDB" id="3240216at2"/>
<feature type="transmembrane region" description="Helical" evidence="1">
    <location>
        <begin position="90"/>
        <end position="118"/>
    </location>
</feature>
<gene>
    <name evidence="3" type="ORF">HMPREF1317_0144</name>
</gene>
<evidence type="ECO:0000313" key="3">
    <source>
        <dbReference type="EMBL" id="EJF35337.1"/>
    </source>
</evidence>
<feature type="domain" description="DUF3566" evidence="2">
    <location>
        <begin position="15"/>
        <end position="131"/>
    </location>
</feature>
<feature type="transmembrane region" description="Helical" evidence="1">
    <location>
        <begin position="33"/>
        <end position="56"/>
    </location>
</feature>
<name>J0MTE7_9ACTO</name>
<sequence length="132" mass="14389">MSDQHAPTSNQVDAPRRVDLAIARIDAWTVMKVSFLLSVAFGIAIVIATIVLWFMLDAMHVFSTLESFLQEIGAGKFTELLEYVRLPRTIAYATIVGVINVILMTAISTLGAMLYNVVASLVGGIKVSLMDE</sequence>
<dbReference type="PATRIC" id="fig|1125717.3.peg.2021"/>
<reference evidence="3 4" key="1">
    <citation type="submission" date="2012-05" db="EMBL/GenBank/DDBJ databases">
        <authorList>
            <person name="Harkins D.M."/>
            <person name="Madupu R."/>
            <person name="Durkin A.S."/>
            <person name="Torralba M."/>
            <person name="Methe B."/>
            <person name="Sutton G.G."/>
            <person name="Nelson K.E."/>
        </authorList>
    </citation>
    <scope>NUCLEOTIDE SEQUENCE [LARGE SCALE GENOMIC DNA]</scope>
    <source>
        <strain evidence="3 4">F0490</strain>
    </source>
</reference>
<keyword evidence="1 3" id="KW-0812">Transmembrane</keyword>
<keyword evidence="1" id="KW-0472">Membrane</keyword>
<organism evidence="3 4">
    <name type="scientific">Schaalia georgiae F0490</name>
    <dbReference type="NCBI Taxonomy" id="1125717"/>
    <lineage>
        <taxon>Bacteria</taxon>
        <taxon>Bacillati</taxon>
        <taxon>Actinomycetota</taxon>
        <taxon>Actinomycetes</taxon>
        <taxon>Actinomycetales</taxon>
        <taxon>Actinomycetaceae</taxon>
        <taxon>Schaalia</taxon>
    </lineage>
</organism>
<dbReference type="AlphaFoldDB" id="J0MTE7"/>
<dbReference type="EMBL" id="AKFS01000302">
    <property type="protein sequence ID" value="EJF35337.1"/>
    <property type="molecule type" value="Genomic_DNA"/>
</dbReference>
<proteinExistence type="predicted"/>
<comment type="caution">
    <text evidence="3">The sequence shown here is derived from an EMBL/GenBank/DDBJ whole genome shotgun (WGS) entry which is preliminary data.</text>
</comment>
<protein>
    <submittedName>
        <fullName evidence="3">Transmembrane PF12089 domain protein</fullName>
    </submittedName>
</protein>
<evidence type="ECO:0000256" key="1">
    <source>
        <dbReference type="SAM" id="Phobius"/>
    </source>
</evidence>
<dbReference type="RefSeq" id="WP_005872904.1">
    <property type="nucleotide sequence ID" value="NZ_AKFS01000302.1"/>
</dbReference>
<evidence type="ECO:0000313" key="4">
    <source>
        <dbReference type="Proteomes" id="UP000004578"/>
    </source>
</evidence>
<dbReference type="Proteomes" id="UP000004578">
    <property type="component" value="Unassembled WGS sequence"/>
</dbReference>
<dbReference type="InterPro" id="IPR021949">
    <property type="entry name" value="DUF3566_TM"/>
</dbReference>
<accession>J0MTE7</accession>
<keyword evidence="4" id="KW-1185">Reference proteome</keyword>
<keyword evidence="1" id="KW-1133">Transmembrane helix</keyword>
<dbReference type="Pfam" id="PF12089">
    <property type="entry name" value="DUF3566"/>
    <property type="match status" value="1"/>
</dbReference>
<evidence type="ECO:0000259" key="2">
    <source>
        <dbReference type="Pfam" id="PF12089"/>
    </source>
</evidence>